<dbReference type="EMBL" id="AEVO01000025">
    <property type="protein sequence ID" value="EFY07637.1"/>
    <property type="molecule type" value="Genomic_DNA"/>
</dbReference>
<protein>
    <submittedName>
        <fullName evidence="1">Uncharacterized protein</fullName>
    </submittedName>
</protein>
<keyword evidence="2" id="KW-1185">Reference proteome</keyword>
<proteinExistence type="predicted"/>
<evidence type="ECO:0000313" key="2">
    <source>
        <dbReference type="Proteomes" id="UP000018458"/>
    </source>
</evidence>
<comment type="caution">
    <text evidence="1">The sequence shown here is derived from an EMBL/GenBank/DDBJ whole genome shotgun (WGS) entry which is preliminary data.</text>
</comment>
<organism evidence="1 2">
    <name type="scientific">Succinatimonas hippei (strain DSM 22608 / JCM 16073 / KCTC 15190 / YIT 12066)</name>
    <dbReference type="NCBI Taxonomy" id="762983"/>
    <lineage>
        <taxon>Bacteria</taxon>
        <taxon>Pseudomonadati</taxon>
        <taxon>Pseudomonadota</taxon>
        <taxon>Gammaproteobacteria</taxon>
        <taxon>Aeromonadales</taxon>
        <taxon>Succinivibrionaceae</taxon>
        <taxon>Succinatimonas</taxon>
    </lineage>
</organism>
<dbReference type="AlphaFoldDB" id="E8LIN9"/>
<dbReference type="STRING" id="762983.HMPREF9444_00543"/>
<dbReference type="AntiFam" id="ANF00246">
    <property type="entry name" value="Shadow ORF (opposite dctM)"/>
</dbReference>
<sequence length="81" mass="8393">MVGITIVPTAATVAGPEPETAAKNMQTSTVTMASPPVTLPKNTLQTFKILEDTPPALIKSPARMNIGIASIGKESQDVTSD</sequence>
<name>E8LIN9_SUCHY</name>
<dbReference type="HOGENOM" id="CLU_2572560_0_0_6"/>
<reference evidence="1 2" key="1">
    <citation type="submission" date="2011-01" db="EMBL/GenBank/DDBJ databases">
        <authorList>
            <person name="Weinstock G."/>
            <person name="Sodergren E."/>
            <person name="Clifton S."/>
            <person name="Fulton L."/>
            <person name="Fulton B."/>
            <person name="Courtney L."/>
            <person name="Fronick C."/>
            <person name="Harrison M."/>
            <person name="Strong C."/>
            <person name="Farmer C."/>
            <person name="Delahaunty K."/>
            <person name="Markovic C."/>
            <person name="Hall O."/>
            <person name="Minx P."/>
            <person name="Tomlinson C."/>
            <person name="Mitreva M."/>
            <person name="Hou S."/>
            <person name="Chen J."/>
            <person name="Wollam A."/>
            <person name="Pepin K.H."/>
            <person name="Johnson M."/>
            <person name="Bhonagiri V."/>
            <person name="Zhang X."/>
            <person name="Suruliraj S."/>
            <person name="Warren W."/>
            <person name="Chinwalla A."/>
            <person name="Mardis E.R."/>
            <person name="Wilson R.K."/>
        </authorList>
    </citation>
    <scope>NUCLEOTIDE SEQUENCE [LARGE SCALE GENOMIC DNA]</scope>
    <source>
        <strain evidence="2">DSM 22608 / JCM 16073 / KCTC 15190 / YIT 12066</strain>
    </source>
</reference>
<dbReference type="Proteomes" id="UP000018458">
    <property type="component" value="Unassembled WGS sequence"/>
</dbReference>
<accession>E8LIN9</accession>
<evidence type="ECO:0000313" key="1">
    <source>
        <dbReference type="EMBL" id="EFY07637.1"/>
    </source>
</evidence>
<gene>
    <name evidence="1" type="ORF">HMPREF9444_00543</name>
</gene>